<organism evidence="1 2">
    <name type="scientific">Turnera subulata</name>
    <dbReference type="NCBI Taxonomy" id="218843"/>
    <lineage>
        <taxon>Eukaryota</taxon>
        <taxon>Viridiplantae</taxon>
        <taxon>Streptophyta</taxon>
        <taxon>Embryophyta</taxon>
        <taxon>Tracheophyta</taxon>
        <taxon>Spermatophyta</taxon>
        <taxon>Magnoliopsida</taxon>
        <taxon>eudicotyledons</taxon>
        <taxon>Gunneridae</taxon>
        <taxon>Pentapetalae</taxon>
        <taxon>rosids</taxon>
        <taxon>fabids</taxon>
        <taxon>Malpighiales</taxon>
        <taxon>Passifloraceae</taxon>
        <taxon>Turnera</taxon>
    </lineage>
</organism>
<dbReference type="EMBL" id="JAKUCV010001122">
    <property type="protein sequence ID" value="KAJ4847576.1"/>
    <property type="molecule type" value="Genomic_DNA"/>
</dbReference>
<dbReference type="AlphaFoldDB" id="A0A9Q0JLW3"/>
<reference evidence="1" key="2">
    <citation type="journal article" date="2023" name="Plants (Basel)">
        <title>Annotation of the Turnera subulata (Passifloraceae) Draft Genome Reveals the S-Locus Evolved after the Divergence of Turneroideae from Passifloroideae in a Stepwise Manner.</title>
        <authorList>
            <person name="Henning P.M."/>
            <person name="Roalson E.H."/>
            <person name="Mir W."/>
            <person name="McCubbin A.G."/>
            <person name="Shore J.S."/>
        </authorList>
    </citation>
    <scope>NUCLEOTIDE SEQUENCE</scope>
    <source>
        <strain evidence="1">F60SS</strain>
    </source>
</reference>
<name>A0A9Q0JLW3_9ROSI</name>
<keyword evidence="2" id="KW-1185">Reference proteome</keyword>
<accession>A0A9Q0JLW3</accession>
<sequence length="93" mass="10177">MIMWMKMGPVVLMPSVNAAGKDPNPTGYPQHALYRHGCAPSGVNPTISFPPSVDKRPLIMVNRAHHSINEQPGSQNFGIGCVLRGDMIKWLNP</sequence>
<protein>
    <submittedName>
        <fullName evidence="1">Uncharacterized protein</fullName>
    </submittedName>
</protein>
<comment type="caution">
    <text evidence="1">The sequence shown here is derived from an EMBL/GenBank/DDBJ whole genome shotgun (WGS) entry which is preliminary data.</text>
</comment>
<gene>
    <name evidence="1" type="ORF">Tsubulata_016198</name>
</gene>
<evidence type="ECO:0000313" key="1">
    <source>
        <dbReference type="EMBL" id="KAJ4847576.1"/>
    </source>
</evidence>
<dbReference type="Proteomes" id="UP001141552">
    <property type="component" value="Unassembled WGS sequence"/>
</dbReference>
<evidence type="ECO:0000313" key="2">
    <source>
        <dbReference type="Proteomes" id="UP001141552"/>
    </source>
</evidence>
<reference evidence="1" key="1">
    <citation type="submission" date="2022-02" db="EMBL/GenBank/DDBJ databases">
        <authorList>
            <person name="Henning P.M."/>
            <person name="McCubbin A.G."/>
            <person name="Shore J.S."/>
        </authorList>
    </citation>
    <scope>NUCLEOTIDE SEQUENCE</scope>
    <source>
        <strain evidence="1">F60SS</strain>
        <tissue evidence="1">Leaves</tissue>
    </source>
</reference>
<proteinExistence type="predicted"/>